<dbReference type="EMBL" id="LVEA01000031">
    <property type="protein sequence ID" value="KYL04419.1"/>
    <property type="molecule type" value="Genomic_DNA"/>
</dbReference>
<protein>
    <submittedName>
        <fullName evidence="2">Glycosyl transferase</fullName>
    </submittedName>
</protein>
<dbReference type="SUPFAM" id="SSF53756">
    <property type="entry name" value="UDP-Glycosyltransferase/glycogen phosphorylase"/>
    <property type="match status" value="1"/>
</dbReference>
<gene>
    <name evidence="2" type="ORF">A2J07_03645</name>
</gene>
<evidence type="ECO:0000259" key="1">
    <source>
        <dbReference type="Pfam" id="PF00534"/>
    </source>
</evidence>
<dbReference type="eggNOG" id="COG0438">
    <property type="taxonomic scope" value="Bacteria"/>
</dbReference>
<dbReference type="PANTHER" id="PTHR12526">
    <property type="entry name" value="GLYCOSYLTRANSFERASE"/>
    <property type="match status" value="1"/>
</dbReference>
<reference evidence="2 3" key="1">
    <citation type="submission" date="2016-03" db="EMBL/GenBank/DDBJ databases">
        <title>Comparative genomics of human isolates of Fusobacterium necrophorum.</title>
        <authorList>
            <person name="Jensen A."/>
            <person name="Bank S."/>
            <person name="Andersen P.S."/>
            <person name="Kristensen L.H."/>
            <person name="Prag J."/>
        </authorList>
    </citation>
    <scope>NUCLEOTIDE SEQUENCE [LARGE SCALE GENOMIC DNA]</scope>
    <source>
        <strain evidence="2 3">LS_1264</strain>
    </source>
</reference>
<accession>A0A162IT88</accession>
<dbReference type="RefSeq" id="WP_005958884.1">
    <property type="nucleotide sequence ID" value="NZ_CAXOUJ010000028.1"/>
</dbReference>
<dbReference type="InterPro" id="IPR001296">
    <property type="entry name" value="Glyco_trans_1"/>
</dbReference>
<sequence>MKKILFYLDSLLLGGEQKIAIDYLNVLQPHYQVSLLVNMDFGEDNFFLSQVPKEIPISFVIEKELLLSLNYYKKNRANSLKNRILYSWYLTKKRKARQKKIGPILQSLDYDYCIDFSNKLPVSVTDERVLAWNHSSIYGTSQKTIEHFLKPKYQKIGKIVVVSESMKQEYLSIFPEFQEKIAVLPNFLDLDKIQSLSSETIPEQDSFFLCCSRLDPRKDIATIIKAFALWKRDPQHQEKLFILGTGTEQSNLEVLSKSLSLESEIKFLGQKQNPYPYMKQAKLFLHSSLQEGFGLVLVEAMACGTPVIATDCPVGPKEILLDGNCGILIPMKNERSMFQAIQNLMINQKQYQKLQKLSFQRASNFSKESVLKKIQLLFP</sequence>
<keyword evidence="2" id="KW-0808">Transferase</keyword>
<feature type="domain" description="Glycosyl transferase family 1" evidence="1">
    <location>
        <begin position="197"/>
        <end position="356"/>
    </location>
</feature>
<dbReference type="PANTHER" id="PTHR12526:SF630">
    <property type="entry name" value="GLYCOSYLTRANSFERASE"/>
    <property type="match status" value="1"/>
</dbReference>
<organism evidence="2 3">
    <name type="scientific">Fusobacterium necrophorum subsp. funduliforme</name>
    <dbReference type="NCBI Taxonomy" id="143387"/>
    <lineage>
        <taxon>Bacteria</taxon>
        <taxon>Fusobacteriati</taxon>
        <taxon>Fusobacteriota</taxon>
        <taxon>Fusobacteriia</taxon>
        <taxon>Fusobacteriales</taxon>
        <taxon>Fusobacteriaceae</taxon>
        <taxon>Fusobacterium</taxon>
    </lineage>
</organism>
<dbReference type="CDD" id="cd03811">
    <property type="entry name" value="GT4_GT28_WabH-like"/>
    <property type="match status" value="1"/>
</dbReference>
<proteinExistence type="predicted"/>
<dbReference type="Pfam" id="PF00534">
    <property type="entry name" value="Glycos_transf_1"/>
    <property type="match status" value="1"/>
</dbReference>
<evidence type="ECO:0000313" key="3">
    <source>
        <dbReference type="Proteomes" id="UP000075816"/>
    </source>
</evidence>
<name>A0A162IT88_9FUSO</name>
<dbReference type="GO" id="GO:0016757">
    <property type="term" value="F:glycosyltransferase activity"/>
    <property type="evidence" value="ECO:0007669"/>
    <property type="project" value="InterPro"/>
</dbReference>
<evidence type="ECO:0000313" key="2">
    <source>
        <dbReference type="EMBL" id="KYL04419.1"/>
    </source>
</evidence>
<dbReference type="KEGG" id="fnf:BSQ88_01750"/>
<dbReference type="Gene3D" id="3.40.50.2000">
    <property type="entry name" value="Glycogen Phosphorylase B"/>
    <property type="match status" value="2"/>
</dbReference>
<dbReference type="AlphaFoldDB" id="A0A162IT88"/>
<dbReference type="Proteomes" id="UP000075816">
    <property type="component" value="Unassembled WGS sequence"/>
</dbReference>
<comment type="caution">
    <text evidence="2">The sequence shown here is derived from an EMBL/GenBank/DDBJ whole genome shotgun (WGS) entry which is preliminary data.</text>
</comment>